<keyword evidence="4" id="KW-0659">Purine metabolism</keyword>
<evidence type="ECO:0000256" key="2">
    <source>
        <dbReference type="ARBA" id="ARBA00004754"/>
    </source>
</evidence>
<dbReference type="Pfam" id="PF09349">
    <property type="entry name" value="OHCU_decarbox"/>
    <property type="match status" value="1"/>
</dbReference>
<evidence type="ECO:0000256" key="3">
    <source>
        <dbReference type="ARBA" id="ARBA00012257"/>
    </source>
</evidence>
<dbReference type="GO" id="GO:0019628">
    <property type="term" value="P:urate catabolic process"/>
    <property type="evidence" value="ECO:0007669"/>
    <property type="project" value="UniProtKB-UniPathway"/>
</dbReference>
<dbReference type="InterPro" id="IPR018020">
    <property type="entry name" value="OHCU_decarboxylase"/>
</dbReference>
<dbReference type="PANTHER" id="PTHR43466">
    <property type="entry name" value="2-OXO-4-HYDROXY-4-CARBOXY-5-UREIDOIMIDAZOLINE DECARBOXYLASE-RELATED"/>
    <property type="match status" value="1"/>
</dbReference>
<dbReference type="PANTHER" id="PTHR43466:SF1">
    <property type="entry name" value="2-OXO-4-HYDROXY-4-CARBOXY-5-UREIDOIMIDAZOLINE DECARBOXYLASE-RELATED"/>
    <property type="match status" value="1"/>
</dbReference>
<organism evidence="8 9">
    <name type="scientific">Pseudooceanicola spongiae</name>
    <dbReference type="NCBI Taxonomy" id="2613965"/>
    <lineage>
        <taxon>Bacteria</taxon>
        <taxon>Pseudomonadati</taxon>
        <taxon>Pseudomonadota</taxon>
        <taxon>Alphaproteobacteria</taxon>
        <taxon>Rhodobacterales</taxon>
        <taxon>Paracoccaceae</taxon>
        <taxon>Pseudooceanicola</taxon>
    </lineage>
</organism>
<dbReference type="GO" id="GO:0006144">
    <property type="term" value="P:purine nucleobase metabolic process"/>
    <property type="evidence" value="ECO:0007669"/>
    <property type="project" value="UniProtKB-KW"/>
</dbReference>
<accession>A0A7L9WTR5</accession>
<keyword evidence="9" id="KW-1185">Reference proteome</keyword>
<dbReference type="NCBIfam" id="TIGR03164">
    <property type="entry name" value="UHCUDC"/>
    <property type="match status" value="1"/>
</dbReference>
<evidence type="ECO:0000259" key="7">
    <source>
        <dbReference type="Pfam" id="PF09349"/>
    </source>
</evidence>
<dbReference type="SUPFAM" id="SSF158694">
    <property type="entry name" value="UraD-Like"/>
    <property type="match status" value="1"/>
</dbReference>
<dbReference type="Gene3D" id="1.10.3330.10">
    <property type="entry name" value="Oxo-4-hydroxy-4-carboxy-5-ureidoimidazoline decarboxylase"/>
    <property type="match status" value="1"/>
</dbReference>
<dbReference type="EMBL" id="CP045201">
    <property type="protein sequence ID" value="QOL82470.1"/>
    <property type="molecule type" value="Genomic_DNA"/>
</dbReference>
<proteinExistence type="predicted"/>
<feature type="domain" description="Oxo-4-hydroxy-4-carboxy-5-ureidoimidazoline decarboxylase" evidence="7">
    <location>
        <begin position="17"/>
        <end position="170"/>
    </location>
</feature>
<name>A0A7L9WTR5_9RHOB</name>
<dbReference type="UniPathway" id="UPA00394">
    <property type="reaction ID" value="UER00652"/>
</dbReference>
<gene>
    <name evidence="8" type="primary">uraD</name>
    <name evidence="8" type="ORF">F3W81_17580</name>
</gene>
<evidence type="ECO:0000313" key="9">
    <source>
        <dbReference type="Proteomes" id="UP000594118"/>
    </source>
</evidence>
<dbReference type="InterPro" id="IPR036778">
    <property type="entry name" value="OHCU_decarboxylase_sf"/>
</dbReference>
<reference evidence="8 9" key="1">
    <citation type="submission" date="2019-10" db="EMBL/GenBank/DDBJ databases">
        <title>Pseudopuniceibacterium sp. HQ09 islated from Antarctica.</title>
        <authorList>
            <person name="Liao L."/>
            <person name="Su S."/>
            <person name="Chen B."/>
            <person name="Yu Y."/>
        </authorList>
    </citation>
    <scope>NUCLEOTIDE SEQUENCE [LARGE SCALE GENOMIC DNA]</scope>
    <source>
        <strain evidence="8 9">HQ09</strain>
    </source>
</reference>
<evidence type="ECO:0000256" key="4">
    <source>
        <dbReference type="ARBA" id="ARBA00022631"/>
    </source>
</evidence>
<dbReference type="RefSeq" id="WP_193080626.1">
    <property type="nucleotide sequence ID" value="NZ_CP045201.1"/>
</dbReference>
<dbReference type="GO" id="GO:0051997">
    <property type="term" value="F:2-oxo-4-hydroxy-4-carboxy-5-ureidoimidazoline decarboxylase activity"/>
    <property type="evidence" value="ECO:0007669"/>
    <property type="project" value="UniProtKB-EC"/>
</dbReference>
<protein>
    <recommendedName>
        <fullName evidence="3">2-oxo-4-hydroxy-4-carboxy-5-ureidoimidazoline decarboxylase</fullName>
        <ecNumber evidence="3">4.1.1.97</ecNumber>
    </recommendedName>
</protein>
<dbReference type="InterPro" id="IPR017580">
    <property type="entry name" value="OHCU_decarboxylase-1"/>
</dbReference>
<dbReference type="AlphaFoldDB" id="A0A7L9WTR5"/>
<comment type="catalytic activity">
    <reaction evidence="1">
        <text>5-hydroxy-2-oxo-4-ureido-2,5-dihydro-1H-imidazole-5-carboxylate + H(+) = (S)-allantoin + CO2</text>
        <dbReference type="Rhea" id="RHEA:26301"/>
        <dbReference type="ChEBI" id="CHEBI:15378"/>
        <dbReference type="ChEBI" id="CHEBI:15678"/>
        <dbReference type="ChEBI" id="CHEBI:16526"/>
        <dbReference type="ChEBI" id="CHEBI:58639"/>
        <dbReference type="EC" id="4.1.1.97"/>
    </reaction>
</comment>
<keyword evidence="6 8" id="KW-0456">Lyase</keyword>
<dbReference type="EC" id="4.1.1.97" evidence="3"/>
<evidence type="ECO:0000313" key="8">
    <source>
        <dbReference type="EMBL" id="QOL82470.1"/>
    </source>
</evidence>
<dbReference type="Proteomes" id="UP000594118">
    <property type="component" value="Chromosome"/>
</dbReference>
<evidence type="ECO:0000256" key="5">
    <source>
        <dbReference type="ARBA" id="ARBA00022793"/>
    </source>
</evidence>
<sequence length="185" mass="20366">MSDSDQDAFSIAALNWANPEAAVDMLARVTERSDWLAVRLAAHRPYADAQELGDRLQAEILSLTPQDSLRLLAAHPELAPPRPTAMTQASQAEQGRLALTDPAPALAARLNALNTAYQQRFGFPFVIALHAFEDMERVIARFESRLRNAPEVERRQALSEVVSVARARLARLTGADERVVGEATR</sequence>
<dbReference type="GO" id="GO:0000255">
    <property type="term" value="P:allantoin metabolic process"/>
    <property type="evidence" value="ECO:0007669"/>
    <property type="project" value="InterPro"/>
</dbReference>
<evidence type="ECO:0000256" key="6">
    <source>
        <dbReference type="ARBA" id="ARBA00023239"/>
    </source>
</evidence>
<dbReference type="KEGG" id="pshq:F3W81_17580"/>
<keyword evidence="5" id="KW-0210">Decarboxylase</keyword>
<comment type="pathway">
    <text evidence="2">Purine metabolism; urate degradation; (S)-allantoin from urate: step 3/3.</text>
</comment>
<evidence type="ECO:0000256" key="1">
    <source>
        <dbReference type="ARBA" id="ARBA00001163"/>
    </source>
</evidence>